<dbReference type="OrthoDB" id="198787at2759"/>
<name>A0A8H6WMH7_MYCCL</name>
<dbReference type="InterPro" id="IPR033468">
    <property type="entry name" value="Metaxin_GST"/>
</dbReference>
<keyword evidence="3" id="KW-1185">Reference proteome</keyword>
<evidence type="ECO:0000313" key="2">
    <source>
        <dbReference type="EMBL" id="KAF7322636.1"/>
    </source>
</evidence>
<dbReference type="PANTHER" id="PTHR12289:SF77">
    <property type="entry name" value="METAXIN-2"/>
    <property type="match status" value="1"/>
</dbReference>
<dbReference type="GO" id="GO:0001401">
    <property type="term" value="C:SAM complex"/>
    <property type="evidence" value="ECO:0007669"/>
    <property type="project" value="TreeGrafter"/>
</dbReference>
<dbReference type="InterPro" id="IPR050931">
    <property type="entry name" value="Mito_Protein_Transport_Metaxin"/>
</dbReference>
<dbReference type="GO" id="GO:0007005">
    <property type="term" value="P:mitochondrion organization"/>
    <property type="evidence" value="ECO:0007669"/>
    <property type="project" value="TreeGrafter"/>
</dbReference>
<proteinExistence type="predicted"/>
<dbReference type="PANTHER" id="PTHR12289">
    <property type="entry name" value="METAXIN RELATED"/>
    <property type="match status" value="1"/>
</dbReference>
<evidence type="ECO:0000313" key="3">
    <source>
        <dbReference type="Proteomes" id="UP000613580"/>
    </source>
</evidence>
<dbReference type="Pfam" id="PF17171">
    <property type="entry name" value="GST_C_6"/>
    <property type="match status" value="1"/>
</dbReference>
<organism evidence="2 3">
    <name type="scientific">Mycena chlorophos</name>
    <name type="common">Agaric fungus</name>
    <name type="synonym">Agaricus chlorophos</name>
    <dbReference type="NCBI Taxonomy" id="658473"/>
    <lineage>
        <taxon>Eukaryota</taxon>
        <taxon>Fungi</taxon>
        <taxon>Dikarya</taxon>
        <taxon>Basidiomycota</taxon>
        <taxon>Agaricomycotina</taxon>
        <taxon>Agaricomycetes</taxon>
        <taxon>Agaricomycetidae</taxon>
        <taxon>Agaricales</taxon>
        <taxon>Marasmiineae</taxon>
        <taxon>Mycenaceae</taxon>
        <taxon>Mycena</taxon>
    </lineage>
</organism>
<protein>
    <submittedName>
        <fullName evidence="2">GST-C-6 domain-containing protein</fullName>
    </submittedName>
</protein>
<feature type="domain" description="Metaxin glutathione S-transferase" evidence="1">
    <location>
        <begin position="213"/>
        <end position="272"/>
    </location>
</feature>
<gene>
    <name evidence="2" type="ORF">HMN09_00042100</name>
</gene>
<reference evidence="2" key="1">
    <citation type="submission" date="2020-05" db="EMBL/GenBank/DDBJ databases">
        <title>Mycena genomes resolve the evolution of fungal bioluminescence.</title>
        <authorList>
            <person name="Tsai I.J."/>
        </authorList>
    </citation>
    <scope>NUCLEOTIDE SEQUENCE</scope>
    <source>
        <strain evidence="2">110903Hualien_Pintung</strain>
    </source>
</reference>
<accession>A0A8H6WMH7</accession>
<dbReference type="EMBL" id="JACAZE010000001">
    <property type="protein sequence ID" value="KAF7322636.1"/>
    <property type="molecule type" value="Genomic_DNA"/>
</dbReference>
<sequence>MSESSTGPSSHAMAIPPLVAQAFSYFPIHTFPPVESRSTANPTTPTLWISPPRSATRLSGDVECLKWQAYLALRGLDRLSIRSDIAPEGALDARLPNLQLPDGQLLPARLIPTWAEEMLDEPEKSLEGYKDQEALDESRAWVSLLENDVHAALLFYQPQQSYVASLVNVQQRPVRPLEAILSPPPPPLFGLNTIFPALGSSHISPAQIDAKYRAAIAALGDRLGTDKWFLGSSDPTPLDALVFAYVHTLLHTANHIVRMEVTRRVNLVGWELRVRALVSAAFK</sequence>
<comment type="caution">
    <text evidence="2">The sequence shown here is derived from an EMBL/GenBank/DDBJ whole genome shotgun (WGS) entry which is preliminary data.</text>
</comment>
<dbReference type="Proteomes" id="UP000613580">
    <property type="component" value="Unassembled WGS sequence"/>
</dbReference>
<dbReference type="AlphaFoldDB" id="A0A8H6WMH7"/>
<evidence type="ECO:0000259" key="1">
    <source>
        <dbReference type="Pfam" id="PF17171"/>
    </source>
</evidence>